<dbReference type="EC" id="3.6.1.22" evidence="2"/>
<dbReference type="EMBL" id="BLLK01000060">
    <property type="protein sequence ID" value="GFH57915.1"/>
    <property type="molecule type" value="Genomic_DNA"/>
</dbReference>
<dbReference type="Gene3D" id="3.90.79.10">
    <property type="entry name" value="Nucleoside Triphosphate Pyrophosphohydrolase"/>
    <property type="match status" value="1"/>
</dbReference>
<dbReference type="Pfam" id="PF00293">
    <property type="entry name" value="NUDIX"/>
    <property type="match status" value="1"/>
</dbReference>
<keyword evidence="6" id="KW-0520">NAD</keyword>
<accession>A0AAD3D6Z2</accession>
<dbReference type="InterPro" id="IPR050241">
    <property type="entry name" value="NAD-cap_RNA_hydrolase_NudC"/>
</dbReference>
<sequence>MILGKGLRPLLATCSLIQSKSTVSRLPSATKAFIQLQDVHQIVSSTHHRFKSTTSLDASKVESWYVDDDLSRSIIPDATSNTLENAKYLIIQDDEKGTGHWYLNADGKSDCEEAKPLFLSHDELKYVINTDALELQEEKGSSLVWIGEKDQINFYAVYITKEDLDIEAMKGKMDTVDRTEKKQFAHLREFGDRIISKEDAALYSTANGLIEFHKSHKFCSYCGSPTIARKGAASRICSNHKRTYGGTCKSPSIYPRIDVASIMLITSPCENYALLGRKSNWPEGRYSTLAGFLEVGETIEQCCIRETFEESGIEVERESVKFVKSQPWLFPRSLMVGFQGKAKSNGEDNLPEINFDEKEMQDVKWFHRDYIRDRLEGGSTALMYNPTEEEKEFHIPGKASLARLLITEWVMNEK</sequence>
<dbReference type="GO" id="GO:0046872">
    <property type="term" value="F:metal ion binding"/>
    <property type="evidence" value="ECO:0007669"/>
    <property type="project" value="UniProtKB-KW"/>
</dbReference>
<dbReference type="PANTHER" id="PTHR42904">
    <property type="entry name" value="NUDIX HYDROLASE, NUDC SUBFAMILY"/>
    <property type="match status" value="1"/>
</dbReference>
<dbReference type="InterPro" id="IPR000086">
    <property type="entry name" value="NUDIX_hydrolase_dom"/>
</dbReference>
<dbReference type="InterPro" id="IPR049734">
    <property type="entry name" value="NudC-like_C"/>
</dbReference>
<dbReference type="GO" id="GO:0006742">
    <property type="term" value="P:NADP+ catabolic process"/>
    <property type="evidence" value="ECO:0007669"/>
    <property type="project" value="TreeGrafter"/>
</dbReference>
<gene>
    <name evidence="8" type="ORF">CTEN210_14391</name>
</gene>
<evidence type="ECO:0000256" key="1">
    <source>
        <dbReference type="ARBA" id="ARBA00001946"/>
    </source>
</evidence>
<feature type="domain" description="Nudix hydrolase" evidence="7">
    <location>
        <begin position="255"/>
        <end position="388"/>
    </location>
</feature>
<comment type="caution">
    <text evidence="8">The sequence shown here is derived from an EMBL/GenBank/DDBJ whole genome shotgun (WGS) entry which is preliminary data.</text>
</comment>
<dbReference type="PANTHER" id="PTHR42904:SF8">
    <property type="entry name" value="NAD(+) DIPHOSPHATASE"/>
    <property type="match status" value="1"/>
</dbReference>
<organism evidence="8 9">
    <name type="scientific">Chaetoceros tenuissimus</name>
    <dbReference type="NCBI Taxonomy" id="426638"/>
    <lineage>
        <taxon>Eukaryota</taxon>
        <taxon>Sar</taxon>
        <taxon>Stramenopiles</taxon>
        <taxon>Ochrophyta</taxon>
        <taxon>Bacillariophyta</taxon>
        <taxon>Coscinodiscophyceae</taxon>
        <taxon>Chaetocerotophycidae</taxon>
        <taxon>Chaetocerotales</taxon>
        <taxon>Chaetocerotaceae</taxon>
        <taxon>Chaetoceros</taxon>
    </lineage>
</organism>
<evidence type="ECO:0000256" key="2">
    <source>
        <dbReference type="ARBA" id="ARBA00012381"/>
    </source>
</evidence>
<dbReference type="PROSITE" id="PS51462">
    <property type="entry name" value="NUDIX"/>
    <property type="match status" value="1"/>
</dbReference>
<keyword evidence="4" id="KW-0378">Hydrolase</keyword>
<comment type="cofactor">
    <cofactor evidence="1">
        <name>Mg(2+)</name>
        <dbReference type="ChEBI" id="CHEBI:18420"/>
    </cofactor>
</comment>
<protein>
    <recommendedName>
        <fullName evidence="2">NAD(+) diphosphatase</fullName>
        <ecNumber evidence="2">3.6.1.22</ecNumber>
    </recommendedName>
</protein>
<name>A0AAD3D6Z2_9STRA</name>
<dbReference type="PROSITE" id="PS00893">
    <property type="entry name" value="NUDIX_BOX"/>
    <property type="match status" value="1"/>
</dbReference>
<keyword evidence="9" id="KW-1185">Reference proteome</keyword>
<evidence type="ECO:0000313" key="8">
    <source>
        <dbReference type="EMBL" id="GFH57915.1"/>
    </source>
</evidence>
<evidence type="ECO:0000256" key="6">
    <source>
        <dbReference type="ARBA" id="ARBA00023027"/>
    </source>
</evidence>
<evidence type="ECO:0000256" key="3">
    <source>
        <dbReference type="ARBA" id="ARBA00022723"/>
    </source>
</evidence>
<dbReference type="Proteomes" id="UP001054902">
    <property type="component" value="Unassembled WGS sequence"/>
</dbReference>
<keyword evidence="3" id="KW-0479">Metal-binding</keyword>
<dbReference type="CDD" id="cd03429">
    <property type="entry name" value="NUDIX_NADH_pyrophosphatase_Nudt13"/>
    <property type="match status" value="1"/>
</dbReference>
<dbReference type="SUPFAM" id="SSF55811">
    <property type="entry name" value="Nudix"/>
    <property type="match status" value="1"/>
</dbReference>
<dbReference type="GO" id="GO:0035529">
    <property type="term" value="F:NADH pyrophosphatase activity"/>
    <property type="evidence" value="ECO:0007669"/>
    <property type="project" value="TreeGrafter"/>
</dbReference>
<dbReference type="GO" id="GO:0019677">
    <property type="term" value="P:NAD+ catabolic process"/>
    <property type="evidence" value="ECO:0007669"/>
    <property type="project" value="TreeGrafter"/>
</dbReference>
<dbReference type="InterPro" id="IPR020084">
    <property type="entry name" value="NUDIX_hydrolase_CS"/>
</dbReference>
<dbReference type="InterPro" id="IPR015797">
    <property type="entry name" value="NUDIX_hydrolase-like_dom_sf"/>
</dbReference>
<evidence type="ECO:0000256" key="4">
    <source>
        <dbReference type="ARBA" id="ARBA00022801"/>
    </source>
</evidence>
<evidence type="ECO:0000313" key="9">
    <source>
        <dbReference type="Proteomes" id="UP001054902"/>
    </source>
</evidence>
<dbReference type="Gene3D" id="3.90.79.20">
    <property type="match status" value="1"/>
</dbReference>
<dbReference type="AlphaFoldDB" id="A0AAD3D6Z2"/>
<reference evidence="8 9" key="1">
    <citation type="journal article" date="2021" name="Sci. Rep.">
        <title>The genome of the diatom Chaetoceros tenuissimus carries an ancient integrated fragment of an extant virus.</title>
        <authorList>
            <person name="Hongo Y."/>
            <person name="Kimura K."/>
            <person name="Takaki Y."/>
            <person name="Yoshida Y."/>
            <person name="Baba S."/>
            <person name="Kobayashi G."/>
            <person name="Nagasaki K."/>
            <person name="Hano T."/>
            <person name="Tomaru Y."/>
        </authorList>
    </citation>
    <scope>NUCLEOTIDE SEQUENCE [LARGE SCALE GENOMIC DNA]</scope>
    <source>
        <strain evidence="8 9">NIES-3715</strain>
    </source>
</reference>
<dbReference type="NCBIfam" id="NF001299">
    <property type="entry name" value="PRK00241.1"/>
    <property type="match status" value="1"/>
</dbReference>
<dbReference type="GO" id="GO:0005777">
    <property type="term" value="C:peroxisome"/>
    <property type="evidence" value="ECO:0007669"/>
    <property type="project" value="TreeGrafter"/>
</dbReference>
<keyword evidence="5" id="KW-0460">Magnesium</keyword>
<evidence type="ECO:0000259" key="7">
    <source>
        <dbReference type="PROSITE" id="PS51462"/>
    </source>
</evidence>
<proteinExistence type="predicted"/>
<evidence type="ECO:0000256" key="5">
    <source>
        <dbReference type="ARBA" id="ARBA00022842"/>
    </source>
</evidence>
<dbReference type="GO" id="GO:0005829">
    <property type="term" value="C:cytosol"/>
    <property type="evidence" value="ECO:0007669"/>
    <property type="project" value="TreeGrafter"/>
</dbReference>